<organism evidence="2 3">
    <name type="scientific">Triticum turgidum subsp. durum</name>
    <name type="common">Durum wheat</name>
    <name type="synonym">Triticum durum</name>
    <dbReference type="NCBI Taxonomy" id="4567"/>
    <lineage>
        <taxon>Eukaryota</taxon>
        <taxon>Viridiplantae</taxon>
        <taxon>Streptophyta</taxon>
        <taxon>Embryophyta</taxon>
        <taxon>Tracheophyta</taxon>
        <taxon>Spermatophyta</taxon>
        <taxon>Magnoliopsida</taxon>
        <taxon>Liliopsida</taxon>
        <taxon>Poales</taxon>
        <taxon>Poaceae</taxon>
        <taxon>BOP clade</taxon>
        <taxon>Pooideae</taxon>
        <taxon>Triticodae</taxon>
        <taxon>Triticeae</taxon>
        <taxon>Triticinae</taxon>
        <taxon>Triticum</taxon>
    </lineage>
</organism>
<feature type="region of interest" description="Disordered" evidence="1">
    <location>
        <begin position="225"/>
        <end position="259"/>
    </location>
</feature>
<keyword evidence="3" id="KW-1185">Reference proteome</keyword>
<proteinExistence type="predicted"/>
<feature type="compositionally biased region" description="Basic residues" evidence="1">
    <location>
        <begin position="472"/>
        <end position="482"/>
    </location>
</feature>
<dbReference type="Gramene" id="TRITD6Av1G153900.1">
    <property type="protein sequence ID" value="TRITD6Av1G153900.1"/>
    <property type="gene ID" value="TRITD6Av1G153900"/>
</dbReference>
<feature type="region of interest" description="Disordered" evidence="1">
    <location>
        <begin position="340"/>
        <end position="394"/>
    </location>
</feature>
<sequence>MHSLFESYATDAFKQSYMCYSIIKVHHPEYIVADEIKVYRYECVIYSIWNLSWFALGTCGTILLRRPLAEEELVRTLEQAVVRQAHHGAAVLHLPQLTRQATAEVVPLQHQPRERRLPVDDLHRRGAHGVLLRHASDEPVPVEPHRPETRNCPEAPGQPPRDFVAAEVHLQELARRDAAAGRLLHRPELVGSQPQLRQRRVLERGAGDRAGDRIVGEVQHLHLGESVERRGLQRPREPVVTRHHGQERRRQPPGRVQQRAGQLVVAHVEVDEGAHLAHRRQVPGEAVVLQLHPREGAQGRDLRRYRAGEGVAGEVELVERRGRGEEGRRYLAGEVVAGEDEDAEARRQRHPRRQRAVEAVAAEGEGLEERERGEDGRRERAGVPRGVEGDAGDALVGRVGGRAAVDAAGEGGAGVAGEVPRGEAGVGRDGGGVHGGFQRRQRGRVAREGGAGTGRRHRGRRELEHEREQQRHWRQHAGGRSHLRVDRGGQRRCEGLPVAFQAGGVK</sequence>
<name>A0A9R0Y3S9_TRITD</name>
<dbReference type="EMBL" id="LT934121">
    <property type="protein sequence ID" value="VAI47527.1"/>
    <property type="molecule type" value="Genomic_DNA"/>
</dbReference>
<feature type="compositionally biased region" description="Basic and acidic residues" evidence="1">
    <location>
        <begin position="225"/>
        <end position="240"/>
    </location>
</feature>
<feature type="compositionally biased region" description="Gly residues" evidence="1">
    <location>
        <begin position="424"/>
        <end position="435"/>
    </location>
</feature>
<evidence type="ECO:0000313" key="2">
    <source>
        <dbReference type="EMBL" id="VAI47527.1"/>
    </source>
</evidence>
<evidence type="ECO:0000256" key="1">
    <source>
        <dbReference type="SAM" id="MobiDB-lite"/>
    </source>
</evidence>
<reference evidence="2 3" key="1">
    <citation type="submission" date="2017-09" db="EMBL/GenBank/DDBJ databases">
        <authorList>
            <consortium name="International Durum Wheat Genome Sequencing Consortium (IDWGSC)"/>
            <person name="Milanesi L."/>
        </authorList>
    </citation>
    <scope>NUCLEOTIDE SEQUENCE [LARGE SCALE GENOMIC DNA]</scope>
    <source>
        <strain evidence="3">cv. Svevo</strain>
    </source>
</reference>
<accession>A0A9R0Y3S9</accession>
<feature type="region of interest" description="Disordered" evidence="1">
    <location>
        <begin position="138"/>
        <end position="158"/>
    </location>
</feature>
<dbReference type="OMA" id="RYECVIY"/>
<evidence type="ECO:0000313" key="3">
    <source>
        <dbReference type="Proteomes" id="UP000324705"/>
    </source>
</evidence>
<feature type="compositionally biased region" description="Basic and acidic residues" evidence="1">
    <location>
        <begin position="367"/>
        <end position="382"/>
    </location>
</feature>
<dbReference type="AlphaFoldDB" id="A0A9R0Y3S9"/>
<feature type="region of interest" description="Disordered" evidence="1">
    <location>
        <begin position="410"/>
        <end position="491"/>
    </location>
</feature>
<protein>
    <submittedName>
        <fullName evidence="2">Uncharacterized protein</fullName>
    </submittedName>
</protein>
<feature type="compositionally biased region" description="Basic and acidic residues" evidence="1">
    <location>
        <begin position="461"/>
        <end position="471"/>
    </location>
</feature>
<dbReference type="Proteomes" id="UP000324705">
    <property type="component" value="Chromosome 6A"/>
</dbReference>
<gene>
    <name evidence="2" type="ORF">TRITD_6Av1G153900</name>
</gene>